<dbReference type="Pfam" id="PF03161">
    <property type="entry name" value="LAGLIDADG_2"/>
    <property type="match status" value="1"/>
</dbReference>
<feature type="non-terminal residue" evidence="2">
    <location>
        <position position="1"/>
    </location>
</feature>
<gene>
    <name evidence="2" type="ORF">UX24_C0009G0014</name>
</gene>
<evidence type="ECO:0000259" key="1">
    <source>
        <dbReference type="Pfam" id="PF03161"/>
    </source>
</evidence>
<dbReference type="GO" id="GO:0004519">
    <property type="term" value="F:endonuclease activity"/>
    <property type="evidence" value="ECO:0007669"/>
    <property type="project" value="InterPro"/>
</dbReference>
<dbReference type="AlphaFoldDB" id="A0A0G1N850"/>
<proteinExistence type="predicted"/>
<feature type="domain" description="Homing endonuclease LAGLIDADG" evidence="1">
    <location>
        <begin position="2"/>
        <end position="143"/>
    </location>
</feature>
<dbReference type="Gene3D" id="3.10.28.10">
    <property type="entry name" value="Homing endonucleases"/>
    <property type="match status" value="2"/>
</dbReference>
<accession>A0A0G1N850</accession>
<dbReference type="InterPro" id="IPR004860">
    <property type="entry name" value="LAGLIDADG_dom"/>
</dbReference>
<dbReference type="EMBL" id="LCLL01000009">
    <property type="protein sequence ID" value="KKU16482.1"/>
    <property type="molecule type" value="Genomic_DNA"/>
</dbReference>
<organism evidence="2 3">
    <name type="scientific">Candidatus Giovannonibacteria bacterium GW2011_GWB1_45_9b</name>
    <dbReference type="NCBI Taxonomy" id="1618653"/>
    <lineage>
        <taxon>Bacteria</taxon>
        <taxon>Candidatus Giovannoniibacteriota</taxon>
    </lineage>
</organism>
<protein>
    <recommendedName>
        <fullName evidence="1">Homing endonuclease LAGLIDADG domain-containing protein</fullName>
    </recommendedName>
</protein>
<sequence>KNAFLEVNHSIKQKDYVDWKYSVLQSIVKNGPKLRNGNGNRIACRFYTCCSPEITDLFRYFYKDRKKIIPDDLQINPFSLAVWYMDDGSKSGDSIYLNTQQFSIEDQNKLQKLLLNQFNINSNLNKDKEYMRIRIITADAKKFCNIIREFIPQSMQYKLV</sequence>
<name>A0A0G1N850_9BACT</name>
<comment type="caution">
    <text evidence="2">The sequence shown here is derived from an EMBL/GenBank/DDBJ whole genome shotgun (WGS) entry which is preliminary data.</text>
</comment>
<evidence type="ECO:0000313" key="3">
    <source>
        <dbReference type="Proteomes" id="UP000034020"/>
    </source>
</evidence>
<dbReference type="SUPFAM" id="SSF55608">
    <property type="entry name" value="Homing endonucleases"/>
    <property type="match status" value="1"/>
</dbReference>
<dbReference type="InterPro" id="IPR027434">
    <property type="entry name" value="Homing_endonucl"/>
</dbReference>
<reference evidence="2 3" key="1">
    <citation type="journal article" date="2015" name="Nature">
        <title>rRNA introns, odd ribosomes, and small enigmatic genomes across a large radiation of phyla.</title>
        <authorList>
            <person name="Brown C.T."/>
            <person name="Hug L.A."/>
            <person name="Thomas B.C."/>
            <person name="Sharon I."/>
            <person name="Castelle C.J."/>
            <person name="Singh A."/>
            <person name="Wilkins M.J."/>
            <person name="Williams K.H."/>
            <person name="Banfield J.F."/>
        </authorList>
    </citation>
    <scope>NUCLEOTIDE SEQUENCE [LARGE SCALE GENOMIC DNA]</scope>
</reference>
<evidence type="ECO:0000313" key="2">
    <source>
        <dbReference type="EMBL" id="KKU16482.1"/>
    </source>
</evidence>
<dbReference type="Proteomes" id="UP000034020">
    <property type="component" value="Unassembled WGS sequence"/>
</dbReference>